<feature type="region of interest" description="Disordered" evidence="1">
    <location>
        <begin position="67"/>
        <end position="95"/>
    </location>
</feature>
<dbReference type="RefSeq" id="WP_303522038.1">
    <property type="nucleotide sequence ID" value="NZ_JAUOQO010000229.1"/>
</dbReference>
<gene>
    <name evidence="3" type="ORF">Q4528_13460</name>
</gene>
<keyword evidence="4" id="KW-1185">Reference proteome</keyword>
<accession>A0AAW7YYE6</accession>
<proteinExistence type="predicted"/>
<feature type="non-terminal residue" evidence="3">
    <location>
        <position position="1"/>
    </location>
</feature>
<feature type="domain" description="DUF1542" evidence="2">
    <location>
        <begin position="1"/>
        <end position="47"/>
    </location>
</feature>
<reference evidence="3" key="1">
    <citation type="submission" date="2023-07" db="EMBL/GenBank/DDBJ databases">
        <title>Genome content predicts the carbon catabolic preferences of heterotrophic bacteria.</title>
        <authorList>
            <person name="Gralka M."/>
        </authorList>
    </citation>
    <scope>NUCLEOTIDE SEQUENCE</scope>
    <source>
        <strain evidence="3">E2R20</strain>
    </source>
</reference>
<feature type="non-terminal residue" evidence="3">
    <location>
        <position position="95"/>
    </location>
</feature>
<sequence length="95" mass="10617">EQKAAAKDEVNRLKEQALKDIDNAKDLNGIEEAKSKAQDTINQFDPNQFTIDQAKDKAKQAIEDAANNKLKEIDNNPDLTPEQKAAAKNEVNRLK</sequence>
<feature type="compositionally biased region" description="Basic and acidic residues" evidence="1">
    <location>
        <begin position="85"/>
        <end position="95"/>
    </location>
</feature>
<dbReference type="Proteomes" id="UP001170310">
    <property type="component" value="Unassembled WGS sequence"/>
</dbReference>
<dbReference type="Pfam" id="PF07564">
    <property type="entry name" value="DUF1542"/>
    <property type="match status" value="2"/>
</dbReference>
<protein>
    <submittedName>
        <fullName evidence="3">DUF1542 domain-containing protein</fullName>
    </submittedName>
</protein>
<evidence type="ECO:0000313" key="4">
    <source>
        <dbReference type="Proteomes" id="UP001170310"/>
    </source>
</evidence>
<dbReference type="InterPro" id="IPR011439">
    <property type="entry name" value="DUF1542"/>
</dbReference>
<evidence type="ECO:0000256" key="1">
    <source>
        <dbReference type="SAM" id="MobiDB-lite"/>
    </source>
</evidence>
<organism evidence="3 4">
    <name type="scientific">Staphylococcus pasteuri_A</name>
    <dbReference type="NCBI Taxonomy" id="3062664"/>
    <lineage>
        <taxon>Bacteria</taxon>
        <taxon>Bacillati</taxon>
        <taxon>Bacillota</taxon>
        <taxon>Bacilli</taxon>
        <taxon>Bacillales</taxon>
        <taxon>Staphylococcaceae</taxon>
        <taxon>Staphylococcus</taxon>
    </lineage>
</organism>
<evidence type="ECO:0000313" key="3">
    <source>
        <dbReference type="EMBL" id="MDO6575117.1"/>
    </source>
</evidence>
<feature type="domain" description="DUF1542" evidence="2">
    <location>
        <begin position="54"/>
        <end position="95"/>
    </location>
</feature>
<dbReference type="AlphaFoldDB" id="A0AAW7YYE6"/>
<name>A0AAW7YYE6_9STAP</name>
<dbReference type="EMBL" id="JAUOQO010000229">
    <property type="protein sequence ID" value="MDO6575117.1"/>
    <property type="molecule type" value="Genomic_DNA"/>
</dbReference>
<comment type="caution">
    <text evidence="3">The sequence shown here is derived from an EMBL/GenBank/DDBJ whole genome shotgun (WGS) entry which is preliminary data.</text>
</comment>
<evidence type="ECO:0000259" key="2">
    <source>
        <dbReference type="Pfam" id="PF07564"/>
    </source>
</evidence>